<organism evidence="1">
    <name type="scientific">Trepomonas sp. PC1</name>
    <dbReference type="NCBI Taxonomy" id="1076344"/>
    <lineage>
        <taxon>Eukaryota</taxon>
        <taxon>Metamonada</taxon>
        <taxon>Diplomonadida</taxon>
        <taxon>Hexamitidae</taxon>
        <taxon>Hexamitinae</taxon>
        <taxon>Trepomonas</taxon>
    </lineage>
</organism>
<proteinExistence type="predicted"/>
<protein>
    <submittedName>
        <fullName evidence="1">Uncharacterized protein</fullName>
    </submittedName>
</protein>
<dbReference type="EMBL" id="GDID01006555">
    <property type="protein sequence ID" value="JAP90051.1"/>
    <property type="molecule type" value="Transcribed_RNA"/>
</dbReference>
<feature type="non-terminal residue" evidence="1">
    <location>
        <position position="1"/>
    </location>
</feature>
<sequence>DHSQYHLTSPKYIKESHIVQYLFPKIPCQIQKTIKLNITDTNELSLMNLLFIHQIVLSSPRTMIMWFDQVEYLGSYLIFNVVKAIQKCATQYLKFDVKIRMSYFDGMIRIEEDCLIQIFQQLLCCNKKCEKELYINCESDVNLISLVPLAGYKKVQATPFHYAVMYSNSINNIRNGIINVLQSGSFMEPVFGVIPPKNRIQKQENDKSSLPKLLKNDNLPTLFENRQHSLNQIDFNANLLKFDAQNLQNTQLCNLLLIVYQKQRISQKILDLIAQFQLDIPELRFLTTNTEQDLLRYILTRVLFENQFMYTSYCSVTPLFATNYRDFARELLQCDPSKTYSVQVSFSLLVQLHNLNQKNFGSVQSQVQKLKFVQQVRLSRLPKFSYAPSSRHNERSSSESASTWRKTEFQMSVDEDSDFYGELFYIFGLDQKIKEFQAQIESMMGRISAKADSLAVLRERVLNSEFQIAKAKQEMLFAIKKIPAWLKFNQALLKRFQVTQTCILAILMIYQKQLNLGDWDEIDNKSVKKFFKNINERNFIETAKQFVLKHLQAKISIWVEEFDEKQGKINDLRKQIHLTPKLKISVNIKTLLLLLSNGSTSDLELERDK</sequence>
<feature type="non-terminal residue" evidence="1">
    <location>
        <position position="609"/>
    </location>
</feature>
<gene>
    <name evidence="1" type="ORF">TPC1_30454</name>
</gene>
<evidence type="ECO:0000313" key="1">
    <source>
        <dbReference type="EMBL" id="JAP90051.1"/>
    </source>
</evidence>
<accession>A0A146K360</accession>
<reference evidence="1" key="1">
    <citation type="submission" date="2015-07" db="EMBL/GenBank/DDBJ databases">
        <title>Adaptation to a free-living lifestyle via gene acquisitions in the diplomonad Trepomonas sp. PC1.</title>
        <authorList>
            <person name="Xu F."/>
            <person name="Jerlstrom-Hultqvist J."/>
            <person name="Kolisko M."/>
            <person name="Simpson A.G.B."/>
            <person name="Roger A.J."/>
            <person name="Svard S.G."/>
            <person name="Andersson J.O."/>
        </authorList>
    </citation>
    <scope>NUCLEOTIDE SEQUENCE</scope>
    <source>
        <strain evidence="1">PC1</strain>
    </source>
</reference>
<dbReference type="AlphaFoldDB" id="A0A146K360"/>
<name>A0A146K360_9EUKA</name>